<dbReference type="PANTHER" id="PTHR42812">
    <property type="entry name" value="BETA-XYLOSIDASE"/>
    <property type="match status" value="1"/>
</dbReference>
<feature type="active site" description="Proton donor" evidence="4">
    <location>
        <position position="176"/>
    </location>
</feature>
<dbReference type="InterPro" id="IPR051795">
    <property type="entry name" value="Glycosyl_Hydrlase_43"/>
</dbReference>
<feature type="active site" description="Proton acceptor" evidence="4">
    <location>
        <position position="27"/>
    </location>
</feature>
<feature type="domain" description="Beta-xylosidase C-terminal Concanavalin A-like" evidence="7">
    <location>
        <begin position="328"/>
        <end position="478"/>
    </location>
</feature>
<dbReference type="AlphaFoldDB" id="A0A1E3UCQ9"/>
<organism evidence="8 9">
    <name type="scientific">Eisenbergiella tayi</name>
    <dbReference type="NCBI Taxonomy" id="1432052"/>
    <lineage>
        <taxon>Bacteria</taxon>
        <taxon>Bacillati</taxon>
        <taxon>Bacillota</taxon>
        <taxon>Clostridia</taxon>
        <taxon>Lachnospirales</taxon>
        <taxon>Lachnospiraceae</taxon>
        <taxon>Eisenbergiella</taxon>
    </lineage>
</organism>
<evidence type="ECO:0000256" key="5">
    <source>
        <dbReference type="PIRSR" id="PIRSR606710-2"/>
    </source>
</evidence>
<dbReference type="InterPro" id="IPR013320">
    <property type="entry name" value="ConA-like_dom_sf"/>
</dbReference>
<evidence type="ECO:0000256" key="1">
    <source>
        <dbReference type="ARBA" id="ARBA00009865"/>
    </source>
</evidence>
<feature type="site" description="Important for catalytic activity, responsible for pKa modulation of the active site Glu and correct orientation of both the proton donor and substrate" evidence="5">
    <location>
        <position position="121"/>
    </location>
</feature>
<keyword evidence="2 6" id="KW-0378">Hydrolase</keyword>
<evidence type="ECO:0000256" key="4">
    <source>
        <dbReference type="PIRSR" id="PIRSR606710-1"/>
    </source>
</evidence>
<dbReference type="Gene3D" id="2.115.10.20">
    <property type="entry name" value="Glycosyl hydrolase domain, family 43"/>
    <property type="match status" value="1"/>
</dbReference>
<dbReference type="InterPro" id="IPR041542">
    <property type="entry name" value="GH43_C2"/>
</dbReference>
<dbReference type="Gene3D" id="2.60.120.200">
    <property type="match status" value="1"/>
</dbReference>
<name>A0A1E3UCQ9_9FIRM</name>
<sequence>MFQELVHKADLGNGYYLNPILDGDYADPAVFRDGETYYLTVSTGEYRPGLSIFQSGDLVNWKLICHPLHGFTGAAWAPDILKYEGKYYIYFCSGGTNWVIWSEHIDSGWSEAIDLKVGHIDPGHVVDGEGNRYLFLSENYIVPLSRDGLSVTGEMIQVLKAPEIPDEWDIEGAFPEAPNVFRKDGYYYLTYADGGTAGPATSHMIMSARAESLYGPWELSPYNPVVHTYSRYEKWLSKGHGHFVEDTEGKWWAIYHSYEKGYESLGRKLLLSPVEFTRDGWFRISKPAEEATPKPCGYIVEDTNTFSDNFSGKGISGWRAWGESNPARYHCLQKGLRIDGTGETIGKSHPLTIITGDHSYETTVHVTCHEGCEAGIILQYNEEIYNAAALRDGKLCIYRLGKMLAQKDIGTNECWLRMKNDDQYISFYYSLDGVTYKKMNYCINAISQNNNSYNGFLSLRPGIFAAGKGYANWEDFTYTGLI</sequence>
<dbReference type="Pfam" id="PF04616">
    <property type="entry name" value="Glyco_hydro_43"/>
    <property type="match status" value="1"/>
</dbReference>
<evidence type="ECO:0000259" key="7">
    <source>
        <dbReference type="Pfam" id="PF17851"/>
    </source>
</evidence>
<comment type="caution">
    <text evidence="8">The sequence shown here is derived from an EMBL/GenBank/DDBJ whole genome shotgun (WGS) entry which is preliminary data.</text>
</comment>
<proteinExistence type="inferred from homology"/>
<comment type="similarity">
    <text evidence="1 6">Belongs to the glycosyl hydrolase 43 family.</text>
</comment>
<dbReference type="OrthoDB" id="9801455at2"/>
<protein>
    <recommendedName>
        <fullName evidence="7">Beta-xylosidase C-terminal Concanavalin A-like domain-containing protein</fullName>
    </recommendedName>
</protein>
<dbReference type="InterPro" id="IPR023296">
    <property type="entry name" value="Glyco_hydro_beta-prop_sf"/>
</dbReference>
<evidence type="ECO:0000313" key="9">
    <source>
        <dbReference type="Proteomes" id="UP000094271"/>
    </source>
</evidence>
<gene>
    <name evidence="8" type="ORF">BEI59_23130</name>
</gene>
<dbReference type="RefSeq" id="WP_044969014.1">
    <property type="nucleotide sequence ID" value="NZ_MEHA01000020.1"/>
</dbReference>
<reference evidence="8 9" key="1">
    <citation type="submission" date="2016-08" db="EMBL/GenBank/DDBJ databases">
        <authorList>
            <person name="Seilhamer J.J."/>
        </authorList>
    </citation>
    <scope>NUCLEOTIDE SEQUENCE [LARGE SCALE GENOMIC DNA]</scope>
    <source>
        <strain evidence="8 9">NML150140-1</strain>
    </source>
</reference>
<evidence type="ECO:0000256" key="3">
    <source>
        <dbReference type="ARBA" id="ARBA00023295"/>
    </source>
</evidence>
<evidence type="ECO:0000256" key="6">
    <source>
        <dbReference type="RuleBase" id="RU361187"/>
    </source>
</evidence>
<keyword evidence="3 6" id="KW-0326">Glycosidase</keyword>
<dbReference type="InterPro" id="IPR006710">
    <property type="entry name" value="Glyco_hydro_43"/>
</dbReference>
<dbReference type="PANTHER" id="PTHR42812:SF2">
    <property type="entry name" value="XYLOSIDASE_ARABINOSIDASE"/>
    <property type="match status" value="1"/>
</dbReference>
<dbReference type="EMBL" id="MEHA01000020">
    <property type="protein sequence ID" value="ODR47562.1"/>
    <property type="molecule type" value="Genomic_DNA"/>
</dbReference>
<dbReference type="Proteomes" id="UP000094271">
    <property type="component" value="Unassembled WGS sequence"/>
</dbReference>
<dbReference type="GO" id="GO:0004553">
    <property type="term" value="F:hydrolase activity, hydrolyzing O-glycosyl compounds"/>
    <property type="evidence" value="ECO:0007669"/>
    <property type="project" value="InterPro"/>
</dbReference>
<accession>A0A1E3UCQ9</accession>
<dbReference type="SUPFAM" id="SSF75005">
    <property type="entry name" value="Arabinanase/levansucrase/invertase"/>
    <property type="match status" value="1"/>
</dbReference>
<dbReference type="Pfam" id="PF17851">
    <property type="entry name" value="GH43_C2"/>
    <property type="match status" value="1"/>
</dbReference>
<dbReference type="SUPFAM" id="SSF49899">
    <property type="entry name" value="Concanavalin A-like lectins/glucanases"/>
    <property type="match status" value="1"/>
</dbReference>
<evidence type="ECO:0000313" key="8">
    <source>
        <dbReference type="EMBL" id="ODR47562.1"/>
    </source>
</evidence>
<dbReference type="GO" id="GO:0005975">
    <property type="term" value="P:carbohydrate metabolic process"/>
    <property type="evidence" value="ECO:0007669"/>
    <property type="project" value="InterPro"/>
</dbReference>
<evidence type="ECO:0000256" key="2">
    <source>
        <dbReference type="ARBA" id="ARBA00022801"/>
    </source>
</evidence>
<dbReference type="CDD" id="cd09002">
    <property type="entry name" value="GH43_XYL-like"/>
    <property type="match status" value="1"/>
</dbReference>